<sequence>MSYPEKSKADRLALKQDGLLCFLLLLVASAILTICSFILAYRPDALSVTIAPAVVGMILMTIAFTKFALEPSLWRRRRYLLPAASIAGMVMASGFVIAIADRVAISKVADSLLLSL</sequence>
<dbReference type="Proteomes" id="UP000471409">
    <property type="component" value="Unassembled WGS sequence"/>
</dbReference>
<dbReference type="EMBL" id="WXXP01000001">
    <property type="protein sequence ID" value="NEK48482.1"/>
    <property type="molecule type" value="Genomic_DNA"/>
</dbReference>
<proteinExistence type="predicted"/>
<dbReference type="AlphaFoldDB" id="A0A6P0BWS0"/>
<protein>
    <submittedName>
        <fullName evidence="1">Uncharacterized protein</fullName>
    </submittedName>
</protein>
<name>A0A6P0BWS0_RHILE</name>
<evidence type="ECO:0000313" key="1">
    <source>
        <dbReference type="EMBL" id="NEK48482.1"/>
    </source>
</evidence>
<dbReference type="RefSeq" id="WP_011654121.1">
    <property type="nucleotide sequence ID" value="NZ_JAAXBM010000023.1"/>
</dbReference>
<gene>
    <name evidence="1" type="ORF">GUK36_03460</name>
</gene>
<comment type="caution">
    <text evidence="1">The sequence shown here is derived from an EMBL/GenBank/DDBJ whole genome shotgun (WGS) entry which is preliminary data.</text>
</comment>
<reference evidence="1 2" key="1">
    <citation type="submission" date="2020-01" db="EMBL/GenBank/DDBJ databases">
        <title>Rhizobium genotypes associated with high levels of biological nitrogen fixation by grain legumes in a temperate-maritime cropping system.</title>
        <authorList>
            <person name="Maluk M."/>
            <person name="Francesc Ferrando Molina F."/>
            <person name="Lopez Del Egido L."/>
            <person name="Lafos M."/>
            <person name="Langarica-Fuentes A."/>
            <person name="Gebre Yohannes G."/>
            <person name="Young M.W."/>
            <person name="Martin P."/>
            <person name="Gantlett R."/>
            <person name="Kenicer G."/>
            <person name="Hawes C."/>
            <person name="Begg G.S."/>
            <person name="Quilliam R.S."/>
            <person name="Squire G.R."/>
            <person name="Poole P.S."/>
            <person name="Young P.W."/>
            <person name="Iannetta P.M."/>
            <person name="James E.K."/>
        </authorList>
    </citation>
    <scope>NUCLEOTIDE SEQUENCE [LARGE SCALE GENOMIC DNA]</scope>
    <source>
        <strain evidence="1 2">JHI944</strain>
    </source>
</reference>
<evidence type="ECO:0000313" key="2">
    <source>
        <dbReference type="Proteomes" id="UP000471409"/>
    </source>
</evidence>
<dbReference type="GeneID" id="303210344"/>
<accession>A0A6P0BWS0</accession>
<organism evidence="1 2">
    <name type="scientific">Rhizobium leguminosarum</name>
    <dbReference type="NCBI Taxonomy" id="384"/>
    <lineage>
        <taxon>Bacteria</taxon>
        <taxon>Pseudomonadati</taxon>
        <taxon>Pseudomonadota</taxon>
        <taxon>Alphaproteobacteria</taxon>
        <taxon>Hyphomicrobiales</taxon>
        <taxon>Rhizobiaceae</taxon>
        <taxon>Rhizobium/Agrobacterium group</taxon>
        <taxon>Rhizobium</taxon>
    </lineage>
</organism>